<dbReference type="SUPFAM" id="SSF53098">
    <property type="entry name" value="Ribonuclease H-like"/>
    <property type="match status" value="1"/>
</dbReference>
<sequence>MEHPQTNDQAEAANEAILRELNKRLRNAKGQWPYALPSILWVYHCTPRPSTQGTPYRLTYGADVMIPVEAGEKSHRRQVFNS</sequence>
<proteinExistence type="predicted"/>
<dbReference type="PANTHER" id="PTHR48475:SF2">
    <property type="entry name" value="RIBONUCLEASE H"/>
    <property type="match status" value="1"/>
</dbReference>
<dbReference type="OMA" id="MSTTYYA"/>
<dbReference type="InterPro" id="IPR012337">
    <property type="entry name" value="RNaseH-like_sf"/>
</dbReference>
<dbReference type="Gene3D" id="3.30.420.10">
    <property type="entry name" value="Ribonuclease H-like superfamily/Ribonuclease H"/>
    <property type="match status" value="1"/>
</dbReference>
<accession>A0A151U6A1</accession>
<reference evidence="1 2" key="1">
    <citation type="journal article" date="2012" name="Nat. Biotechnol.">
        <title>Draft genome sequence of pigeonpea (Cajanus cajan), an orphan legume crop of resource-poor farmers.</title>
        <authorList>
            <person name="Varshney R.K."/>
            <person name="Chen W."/>
            <person name="Li Y."/>
            <person name="Bharti A.K."/>
            <person name="Saxena R.K."/>
            <person name="Schlueter J.A."/>
            <person name="Donoghue M.T."/>
            <person name="Azam S."/>
            <person name="Fan G."/>
            <person name="Whaley A.M."/>
            <person name="Farmer A.D."/>
            <person name="Sheridan J."/>
            <person name="Iwata A."/>
            <person name="Tuteja R."/>
            <person name="Penmetsa R.V."/>
            <person name="Wu W."/>
            <person name="Upadhyaya H.D."/>
            <person name="Yang S.P."/>
            <person name="Shah T."/>
            <person name="Saxena K.B."/>
            <person name="Michael T."/>
            <person name="McCombie W.R."/>
            <person name="Yang B."/>
            <person name="Zhang G."/>
            <person name="Yang H."/>
            <person name="Wang J."/>
            <person name="Spillane C."/>
            <person name="Cook D.R."/>
            <person name="May G.D."/>
            <person name="Xu X."/>
            <person name="Jackson S.A."/>
        </authorList>
    </citation>
    <scope>NUCLEOTIDE SEQUENCE [LARGE SCALE GENOMIC DNA]</scope>
    <source>
        <strain evidence="2">cv. Asha</strain>
    </source>
</reference>
<evidence type="ECO:0000313" key="2">
    <source>
        <dbReference type="Proteomes" id="UP000075243"/>
    </source>
</evidence>
<keyword evidence="2" id="KW-1185">Reference proteome</keyword>
<evidence type="ECO:0008006" key="3">
    <source>
        <dbReference type="Google" id="ProtNLM"/>
    </source>
</evidence>
<name>A0A151U6A1_CAJCA</name>
<dbReference type="AlphaFoldDB" id="A0A151U6A1"/>
<protein>
    <recommendedName>
        <fullName evidence="3">Integrase catalytic domain-containing protein</fullName>
    </recommendedName>
</protein>
<dbReference type="InterPro" id="IPR036397">
    <property type="entry name" value="RNaseH_sf"/>
</dbReference>
<dbReference type="PANTHER" id="PTHR48475">
    <property type="entry name" value="RIBONUCLEASE H"/>
    <property type="match status" value="1"/>
</dbReference>
<evidence type="ECO:0000313" key="1">
    <source>
        <dbReference type="EMBL" id="KYP74846.1"/>
    </source>
</evidence>
<dbReference type="Proteomes" id="UP000075243">
    <property type="component" value="Chromosome 2"/>
</dbReference>
<gene>
    <name evidence="1" type="ORF">KK1_007539</name>
</gene>
<dbReference type="EMBL" id="CM003604">
    <property type="protein sequence ID" value="KYP74846.1"/>
    <property type="molecule type" value="Genomic_DNA"/>
</dbReference>
<dbReference type="Gramene" id="C.cajan_07336.t">
    <property type="protein sequence ID" value="C.cajan_07336.t.cds1"/>
    <property type="gene ID" value="C.cajan_07336"/>
</dbReference>
<dbReference type="GO" id="GO:0003676">
    <property type="term" value="F:nucleic acid binding"/>
    <property type="evidence" value="ECO:0007669"/>
    <property type="project" value="InterPro"/>
</dbReference>
<organism evidence="1 2">
    <name type="scientific">Cajanus cajan</name>
    <name type="common">Pigeon pea</name>
    <name type="synonym">Cajanus indicus</name>
    <dbReference type="NCBI Taxonomy" id="3821"/>
    <lineage>
        <taxon>Eukaryota</taxon>
        <taxon>Viridiplantae</taxon>
        <taxon>Streptophyta</taxon>
        <taxon>Embryophyta</taxon>
        <taxon>Tracheophyta</taxon>
        <taxon>Spermatophyta</taxon>
        <taxon>Magnoliopsida</taxon>
        <taxon>eudicotyledons</taxon>
        <taxon>Gunneridae</taxon>
        <taxon>Pentapetalae</taxon>
        <taxon>rosids</taxon>
        <taxon>fabids</taxon>
        <taxon>Fabales</taxon>
        <taxon>Fabaceae</taxon>
        <taxon>Papilionoideae</taxon>
        <taxon>50 kb inversion clade</taxon>
        <taxon>NPAAA clade</taxon>
        <taxon>indigoferoid/millettioid clade</taxon>
        <taxon>Phaseoleae</taxon>
        <taxon>Cajanus</taxon>
    </lineage>
</organism>